<feature type="repeat" description="ANK" evidence="3">
    <location>
        <begin position="1133"/>
        <end position="1157"/>
    </location>
</feature>
<dbReference type="VEuPathDB" id="CryptoDB:Cvel_25855"/>
<dbReference type="Gene3D" id="1.25.40.20">
    <property type="entry name" value="Ankyrin repeat-containing domain"/>
    <property type="match status" value="5"/>
</dbReference>
<sequence>MVLLVCGSFGLLFACFFQLYVHVIGLEPSPWTLPSSETRKESVPSPQTAPLLRLLQPENQQDNPLHGAASTGELERLAQLLQDSPEDINARGLRDETPLMRAAGHGHPEAVSFLLERGADRRRRSTALHWAARNCSESAAEALIAGGAGVDFQAPSPSSVTPLIVAASSRCAPVASVLLRHGADPATLTPDSLTALHVAAARDSSVTVRVLLEGGVDVNALGGVSRKTAVLFCIDRGRSARGPPCGAETLRVLVHDFQADLGLPDREGRTAVQAATEGNRTDFLSVLLEADPSLVDSQIGTWKEFPLHLAAKRGFQEVAALLLRFGASIEASDSAGLTPFLVAAKHLQADMVTFLAENGASVTARDSAEETAMHFAVNARSDFEETARALMAAGLSVDAVGGKDPLTGRDMERPALVMAASFPGPTSNALWRVQTLLRLGADRWLTDANEWTAMHHAARQGHLEVLDLLFESPTGGEGDGRDPRNVRGGLGPLTRESELFSPLMVAINYRRSVDEIQGMIDRGCSVLDRDAKNRTTLHIAAEFNAASLIPVLIANGVDVDATGGYDEARGRAAGVTPLMVAARLGYTETLAALLEHGASVHREDVLFSPALQKASVWGNVHVVTELLDRGARIDAGGGWSEECACRLNKTALMSASHWGHYQTVNQLLERGAAIDLVDRLEQNCFHYAAMGAEKKEESRMSPYPIVIDVPMRHAASIGSNFALEMVALSNVQGETPIAISVRLGNLRSARALLRHHVQLLLETGKAESEHAAQLSIVEAKDGQGLSLLLKAAASGHFEMVLWLLSLGSDVRAEGIDGESALHLAVDGGHYAVVSALLESSEIYPDSADFSGGTAVHVAASRGSAALLTLLRDGGASLSSRRDDGASALLLAFRSGCLETAEVLLSTHASSDSDHADRILFSLITLMDPSVPPDSLEKIAGGARAALECQTEAGAGDRQASRDCVLSLAMSRVIEAARREGKSVRILRDEEENTESFDEESLALSSVTGRCFVEGLNPLRECASHGLIRSARLFLEHGADANGLSPCEFARQRGQQSQPAPLLLASAGGNEEVALELLERGAHHNVTGTVMCKSPFPQTIASRCPLHCAAAAKNTTLVRALLNKGASGDAQDANGRTALMEASLSGSVESVRALMDSGRAGEALRDFSSERLTALQYADMLAERDPAAAAPVQAFLLSREDPAFDECKEDPETRRKCGELDCEDLELGTFRRGRVRCTPKPGPTAWEQALFGDRSLVVYGQATLMALIILAAATIIWILPRTCVKRWKDLDPPMRIGPVLVFALQLNTLIGDWVFFSALCTLLNTEKEGRQRPVYNGKVISSALSSALLSSDRCLFSLLLRPLMEHMENAETTLASASQGALVEGGAT</sequence>
<feature type="repeat" description="ANK" evidence="3">
    <location>
        <begin position="647"/>
        <end position="679"/>
    </location>
</feature>
<name>A0A0G4HB27_9ALVE</name>
<keyword evidence="4" id="KW-0812">Transmembrane</keyword>
<feature type="repeat" description="ANK" evidence="3">
    <location>
        <begin position="532"/>
        <end position="564"/>
    </location>
</feature>
<dbReference type="Pfam" id="PF12796">
    <property type="entry name" value="Ank_2"/>
    <property type="match status" value="5"/>
</dbReference>
<dbReference type="PROSITE" id="PS50297">
    <property type="entry name" value="ANK_REP_REGION"/>
    <property type="match status" value="11"/>
</dbReference>
<dbReference type="Pfam" id="PF13637">
    <property type="entry name" value="Ank_4"/>
    <property type="match status" value="1"/>
</dbReference>
<evidence type="ECO:0000256" key="1">
    <source>
        <dbReference type="ARBA" id="ARBA00022737"/>
    </source>
</evidence>
<dbReference type="SUPFAM" id="SSF48403">
    <property type="entry name" value="Ankyrin repeat"/>
    <property type="match status" value="4"/>
</dbReference>
<dbReference type="PANTHER" id="PTHR24198">
    <property type="entry name" value="ANKYRIN REPEAT AND PROTEIN KINASE DOMAIN-CONTAINING PROTEIN"/>
    <property type="match status" value="1"/>
</dbReference>
<feature type="repeat" description="ANK" evidence="3">
    <location>
        <begin position="850"/>
        <end position="882"/>
    </location>
</feature>
<feature type="repeat" description="ANK" evidence="3">
    <location>
        <begin position="783"/>
        <end position="815"/>
    </location>
</feature>
<keyword evidence="4" id="KW-0472">Membrane</keyword>
<keyword evidence="1" id="KW-0677">Repeat</keyword>
<dbReference type="PANTHER" id="PTHR24198:SF165">
    <property type="entry name" value="ANKYRIN REPEAT-CONTAINING PROTEIN-RELATED"/>
    <property type="match status" value="1"/>
</dbReference>
<reference evidence="5" key="1">
    <citation type="submission" date="2014-11" db="EMBL/GenBank/DDBJ databases">
        <authorList>
            <person name="Otto D Thomas"/>
            <person name="Naeem Raeece"/>
        </authorList>
    </citation>
    <scope>NUCLEOTIDE SEQUENCE</scope>
</reference>
<keyword evidence="4" id="KW-1133">Transmembrane helix</keyword>
<proteinExistence type="predicted"/>
<protein>
    <submittedName>
        <fullName evidence="5">Uncharacterized protein</fullName>
    </submittedName>
</protein>
<feature type="repeat" description="ANK" evidence="3">
    <location>
        <begin position="306"/>
        <end position="334"/>
    </location>
</feature>
<feature type="transmembrane region" description="Helical" evidence="4">
    <location>
        <begin position="1257"/>
        <end position="1278"/>
    </location>
</feature>
<dbReference type="InterPro" id="IPR002110">
    <property type="entry name" value="Ankyrin_rpt"/>
</dbReference>
<keyword evidence="2 3" id="KW-0040">ANK repeat</keyword>
<organism evidence="5">
    <name type="scientific">Chromera velia CCMP2878</name>
    <dbReference type="NCBI Taxonomy" id="1169474"/>
    <lineage>
        <taxon>Eukaryota</taxon>
        <taxon>Sar</taxon>
        <taxon>Alveolata</taxon>
        <taxon>Colpodellida</taxon>
        <taxon>Chromeraceae</taxon>
        <taxon>Chromera</taxon>
    </lineage>
</organism>
<feature type="repeat" description="ANK" evidence="3">
    <location>
        <begin position="573"/>
        <end position="605"/>
    </location>
</feature>
<dbReference type="EMBL" id="CDMZ01002181">
    <property type="protein sequence ID" value="CEM41166.1"/>
    <property type="molecule type" value="Genomic_DNA"/>
</dbReference>
<dbReference type="InterPro" id="IPR036770">
    <property type="entry name" value="Ankyrin_rpt-contain_sf"/>
</dbReference>
<gene>
    <name evidence="5" type="ORF">Cvel_25855</name>
</gene>
<feature type="repeat" description="ANK" evidence="3">
    <location>
        <begin position="60"/>
        <end position="93"/>
    </location>
</feature>
<feature type="repeat" description="ANK" evidence="3">
    <location>
        <begin position="1100"/>
        <end position="1132"/>
    </location>
</feature>
<dbReference type="Pfam" id="PF00023">
    <property type="entry name" value="Ank"/>
    <property type="match status" value="2"/>
</dbReference>
<feature type="repeat" description="ANK" evidence="3">
    <location>
        <begin position="94"/>
        <end position="126"/>
    </location>
</feature>
<dbReference type="PROSITE" id="PS50088">
    <property type="entry name" value="ANK_REPEAT"/>
    <property type="match status" value="13"/>
</dbReference>
<evidence type="ECO:0000313" key="5">
    <source>
        <dbReference type="EMBL" id="CEM41166.1"/>
    </source>
</evidence>
<evidence type="ECO:0000256" key="2">
    <source>
        <dbReference type="ARBA" id="ARBA00023043"/>
    </source>
</evidence>
<feature type="repeat" description="ANK" evidence="3">
    <location>
        <begin position="335"/>
        <end position="367"/>
    </location>
</feature>
<evidence type="ECO:0000256" key="4">
    <source>
        <dbReference type="SAM" id="Phobius"/>
    </source>
</evidence>
<feature type="repeat" description="ANK" evidence="3">
    <location>
        <begin position="816"/>
        <end position="838"/>
    </location>
</feature>
<accession>A0A0G4HB27</accession>
<feature type="repeat" description="ANK" evidence="3">
    <location>
        <begin position="191"/>
        <end position="223"/>
    </location>
</feature>
<evidence type="ECO:0000256" key="3">
    <source>
        <dbReference type="PROSITE-ProRule" id="PRU00023"/>
    </source>
</evidence>
<dbReference type="SMART" id="SM00248">
    <property type="entry name" value="ANK"/>
    <property type="match status" value="24"/>
</dbReference>
<dbReference type="PhylomeDB" id="A0A0G4HB27"/>